<evidence type="ECO:0000313" key="5">
    <source>
        <dbReference type="Proteomes" id="UP000184120"/>
    </source>
</evidence>
<dbReference type="SUPFAM" id="SSF53822">
    <property type="entry name" value="Periplasmic binding protein-like I"/>
    <property type="match status" value="1"/>
</dbReference>
<reference evidence="5" key="1">
    <citation type="submission" date="2016-11" db="EMBL/GenBank/DDBJ databases">
        <authorList>
            <person name="Varghese N."/>
            <person name="Submissions S."/>
        </authorList>
    </citation>
    <scope>NUCLEOTIDE SEQUENCE [LARGE SCALE GENOMIC DNA]</scope>
    <source>
        <strain evidence="5">DSM 27989</strain>
    </source>
</reference>
<keyword evidence="2" id="KW-0732">Signal</keyword>
<accession>A0A1M7BNB7</accession>
<dbReference type="InterPro" id="IPR028081">
    <property type="entry name" value="Leu-bd"/>
</dbReference>
<dbReference type="InterPro" id="IPR051010">
    <property type="entry name" value="BCAA_transport"/>
</dbReference>
<dbReference type="Gene3D" id="3.40.50.2300">
    <property type="match status" value="2"/>
</dbReference>
<feature type="domain" description="Leucine-binding protein" evidence="3">
    <location>
        <begin position="2"/>
        <end position="318"/>
    </location>
</feature>
<gene>
    <name evidence="4" type="ORF">SAMN05443634_11167</name>
</gene>
<comment type="similarity">
    <text evidence="1">Belongs to the leucine-binding protein family.</text>
</comment>
<organism evidence="4 5">
    <name type="scientific">Chishuiella changwenlii</name>
    <dbReference type="NCBI Taxonomy" id="1434701"/>
    <lineage>
        <taxon>Bacteria</taxon>
        <taxon>Pseudomonadati</taxon>
        <taxon>Bacteroidota</taxon>
        <taxon>Flavobacteriia</taxon>
        <taxon>Flavobacteriales</taxon>
        <taxon>Weeksellaceae</taxon>
        <taxon>Chishuiella</taxon>
    </lineage>
</organism>
<dbReference type="AlphaFoldDB" id="A0A1M7BNB7"/>
<evidence type="ECO:0000259" key="3">
    <source>
        <dbReference type="Pfam" id="PF13458"/>
    </source>
</evidence>
<dbReference type="PANTHER" id="PTHR30483:SF6">
    <property type="entry name" value="PERIPLASMIC BINDING PROTEIN OF ABC TRANSPORTER FOR NATURAL AMINO ACIDS"/>
    <property type="match status" value="1"/>
</dbReference>
<evidence type="ECO:0000256" key="1">
    <source>
        <dbReference type="ARBA" id="ARBA00010062"/>
    </source>
</evidence>
<dbReference type="STRING" id="1434701.SAMN05443634_11167"/>
<evidence type="ECO:0000256" key="2">
    <source>
        <dbReference type="ARBA" id="ARBA00022729"/>
    </source>
</evidence>
<evidence type="ECO:0000313" key="4">
    <source>
        <dbReference type="EMBL" id="SHL56481.1"/>
    </source>
</evidence>
<sequence length="374" mass="42250">MPFSAVYPHYGLHLTAGIFTAFQYFGVQQKDVEIVPAFIAQGQHKLITEAVQKLVFFDGVDVVIGMVNIKSLPEISAILETYNKLGLFIDFGELVHPTTNFGTNIGCLSMNYWQSEYVLGQWAAKEFGSDGQVVLPLFEAGYNLHYTFLQGAGKGGSEALHQMVLPQEYATKEHLNLTPFFEAIEEDEPNYVHAIFNGSLGTQFFNQWKQSKFYNHIPLIVVENMAYEDILQDVQHLDLNFYSAASWKRENQLVTNQKFVQSFEQMHHQPVSVFSMLGYELGLTLGQAYQDLVKGDTKTVIQKIKQSTIEGPRGRIAIEGFTEGICPMIDIYKVKTNHQKITNTILEQDTAIGFDTTSVFEETESGFLNPYFSI</sequence>
<dbReference type="InterPro" id="IPR028082">
    <property type="entry name" value="Peripla_BP_I"/>
</dbReference>
<protein>
    <submittedName>
        <fullName evidence="4">Branched-chain amino acid transport system substrate-binding protein</fullName>
    </submittedName>
</protein>
<dbReference type="EMBL" id="FRBH01000011">
    <property type="protein sequence ID" value="SHL56481.1"/>
    <property type="molecule type" value="Genomic_DNA"/>
</dbReference>
<dbReference type="PANTHER" id="PTHR30483">
    <property type="entry name" value="LEUCINE-SPECIFIC-BINDING PROTEIN"/>
    <property type="match status" value="1"/>
</dbReference>
<dbReference type="Proteomes" id="UP000184120">
    <property type="component" value="Unassembled WGS sequence"/>
</dbReference>
<dbReference type="Pfam" id="PF13458">
    <property type="entry name" value="Peripla_BP_6"/>
    <property type="match status" value="1"/>
</dbReference>
<proteinExistence type="inferred from homology"/>
<name>A0A1M7BNB7_9FLAO</name>